<keyword evidence="3" id="KW-1185">Reference proteome</keyword>
<dbReference type="Proteomes" id="UP000531561">
    <property type="component" value="Unassembled WGS sequence"/>
</dbReference>
<evidence type="ECO:0000313" key="2">
    <source>
        <dbReference type="EMBL" id="KAF5879360.1"/>
    </source>
</evidence>
<reference evidence="2 3" key="1">
    <citation type="journal article" date="2020" name="Phytopathology">
        <title>A high-quality genome resource of Botrytis fragariae, a new and rapidly spreading fungal pathogen causing strawberry gray mold in the U.S.A.</title>
        <authorList>
            <person name="Wu Y."/>
            <person name="Saski C.A."/>
            <person name="Schnabel G."/>
            <person name="Xiao S."/>
            <person name="Hu M."/>
        </authorList>
    </citation>
    <scope>NUCLEOTIDE SEQUENCE [LARGE SCALE GENOMIC DNA]</scope>
    <source>
        <strain evidence="2 3">BVB16</strain>
    </source>
</reference>
<name>A0A8H6EPF0_9HELO</name>
<evidence type="ECO:0000256" key="1">
    <source>
        <dbReference type="SAM" id="MobiDB-lite"/>
    </source>
</evidence>
<dbReference type="EMBL" id="JABFCT010000001">
    <property type="protein sequence ID" value="KAF5879360.1"/>
    <property type="molecule type" value="Genomic_DNA"/>
</dbReference>
<comment type="caution">
    <text evidence="2">The sequence shown here is derived from an EMBL/GenBank/DDBJ whole genome shotgun (WGS) entry which is preliminary data.</text>
</comment>
<feature type="compositionally biased region" description="Polar residues" evidence="1">
    <location>
        <begin position="34"/>
        <end position="48"/>
    </location>
</feature>
<sequence>MFYPPERTYRKPENQSNGCGVKDKSSDGIVVSYPKSSENPGDNGNAVMNRTHIQKPHPQYHRVELMN</sequence>
<dbReference type="GeneID" id="59260630"/>
<dbReference type="OrthoDB" id="10381599at2759"/>
<evidence type="ECO:0000313" key="3">
    <source>
        <dbReference type="Proteomes" id="UP000531561"/>
    </source>
</evidence>
<gene>
    <name evidence="2" type="ORF">Bfra_006569</name>
</gene>
<protein>
    <submittedName>
        <fullName evidence="2">Uncharacterized protein</fullName>
    </submittedName>
</protein>
<feature type="region of interest" description="Disordered" evidence="1">
    <location>
        <begin position="1"/>
        <end position="67"/>
    </location>
</feature>
<dbReference type="AlphaFoldDB" id="A0A8H6EPF0"/>
<proteinExistence type="predicted"/>
<dbReference type="RefSeq" id="XP_037198304.1">
    <property type="nucleotide sequence ID" value="XM_037336938.1"/>
</dbReference>
<organism evidence="2 3">
    <name type="scientific">Botrytis fragariae</name>
    <dbReference type="NCBI Taxonomy" id="1964551"/>
    <lineage>
        <taxon>Eukaryota</taxon>
        <taxon>Fungi</taxon>
        <taxon>Dikarya</taxon>
        <taxon>Ascomycota</taxon>
        <taxon>Pezizomycotina</taxon>
        <taxon>Leotiomycetes</taxon>
        <taxon>Helotiales</taxon>
        <taxon>Sclerotiniaceae</taxon>
        <taxon>Botrytis</taxon>
    </lineage>
</organism>
<accession>A0A8H6EPF0</accession>